<dbReference type="InterPro" id="IPR006608">
    <property type="entry name" value="CC2D1A/B_DM14"/>
</dbReference>
<evidence type="ECO:0000313" key="3">
    <source>
        <dbReference type="EMBL" id="OAJ38323.1"/>
    </source>
</evidence>
<dbReference type="VEuPathDB" id="FungiDB:BDEG_22270"/>
<feature type="compositionally biased region" description="Polar residues" evidence="1">
    <location>
        <begin position="653"/>
        <end position="666"/>
    </location>
</feature>
<feature type="compositionally biased region" description="Low complexity" evidence="1">
    <location>
        <begin position="643"/>
        <end position="652"/>
    </location>
</feature>
<dbReference type="SMART" id="SM00685">
    <property type="entry name" value="DM14"/>
    <property type="match status" value="1"/>
</dbReference>
<evidence type="ECO:0000259" key="2">
    <source>
        <dbReference type="SMART" id="SM00685"/>
    </source>
</evidence>
<dbReference type="InterPro" id="IPR035892">
    <property type="entry name" value="C2_domain_sf"/>
</dbReference>
<reference evidence="3 4" key="1">
    <citation type="submission" date="2006-10" db="EMBL/GenBank/DDBJ databases">
        <title>The Genome Sequence of Batrachochytrium dendrobatidis JEL423.</title>
        <authorList>
            <consortium name="The Broad Institute Genome Sequencing Platform"/>
            <person name="Birren B."/>
            <person name="Lander E."/>
            <person name="Galagan J."/>
            <person name="Cuomo C."/>
            <person name="Devon K."/>
            <person name="Jaffe D."/>
            <person name="Butler J."/>
            <person name="Alvarez P."/>
            <person name="Gnerre S."/>
            <person name="Grabherr M."/>
            <person name="Kleber M."/>
            <person name="Mauceli E."/>
            <person name="Brockman W."/>
            <person name="Young S."/>
            <person name="LaButti K."/>
            <person name="Sykes S."/>
            <person name="DeCaprio D."/>
            <person name="Crawford M."/>
            <person name="Koehrsen M."/>
            <person name="Engels R."/>
            <person name="Montgomery P."/>
            <person name="Pearson M."/>
            <person name="Howarth C."/>
            <person name="Larson L."/>
            <person name="White J."/>
            <person name="O'Leary S."/>
            <person name="Kodira C."/>
            <person name="Zeng Q."/>
            <person name="Yandava C."/>
            <person name="Alvarado L."/>
            <person name="Longcore J."/>
            <person name="James T."/>
        </authorList>
    </citation>
    <scope>NUCLEOTIDE SEQUENCE [LARGE SCALE GENOMIC DNA]</scope>
    <source>
        <strain evidence="3 4">JEL423</strain>
    </source>
</reference>
<name>A0A177WE54_BATDL</name>
<reference evidence="3 4" key="2">
    <citation type="submission" date="2016-05" db="EMBL/GenBank/DDBJ databases">
        <title>Lineage-specific infection strategies underlie the spectrum of fungal disease in amphibians.</title>
        <authorList>
            <person name="Cuomo C.A."/>
            <person name="Farrer R.A."/>
            <person name="James T."/>
            <person name="Longcore J."/>
            <person name="Birren B."/>
        </authorList>
    </citation>
    <scope>NUCLEOTIDE SEQUENCE [LARGE SCALE GENOMIC DNA]</scope>
    <source>
        <strain evidence="3 4">JEL423</strain>
    </source>
</reference>
<protein>
    <recommendedName>
        <fullName evidence="2">DM14 domain-containing protein</fullName>
    </recommendedName>
</protein>
<dbReference type="InterPro" id="IPR039725">
    <property type="entry name" value="CC2D1A/B"/>
</dbReference>
<dbReference type="AlphaFoldDB" id="A0A177WE54"/>
<feature type="region of interest" description="Disordered" evidence="1">
    <location>
        <begin position="271"/>
        <end position="324"/>
    </location>
</feature>
<dbReference type="PANTHER" id="PTHR13076:SF9">
    <property type="entry name" value="COILED-COIL AND C2 DOMAIN-CONTAINING PROTEIN 1-LIKE"/>
    <property type="match status" value="1"/>
</dbReference>
<feature type="compositionally biased region" description="Polar residues" evidence="1">
    <location>
        <begin position="607"/>
        <end position="621"/>
    </location>
</feature>
<proteinExistence type="predicted"/>
<evidence type="ECO:0000256" key="1">
    <source>
        <dbReference type="SAM" id="MobiDB-lite"/>
    </source>
</evidence>
<dbReference type="OrthoDB" id="19996at2759"/>
<accession>A0A177WE54</accession>
<dbReference type="eggNOG" id="KOG3837">
    <property type="taxonomic scope" value="Eukaryota"/>
</dbReference>
<dbReference type="PANTHER" id="PTHR13076">
    <property type="entry name" value="COILED-COIL AND C2 DOMAIN-CONTAINING PROTEIN 1-LIKE"/>
    <property type="match status" value="1"/>
</dbReference>
<dbReference type="Gene3D" id="2.60.40.150">
    <property type="entry name" value="C2 domain"/>
    <property type="match status" value="1"/>
</dbReference>
<feature type="compositionally biased region" description="Polar residues" evidence="1">
    <location>
        <begin position="627"/>
        <end position="637"/>
    </location>
</feature>
<feature type="compositionally biased region" description="Polar residues" evidence="1">
    <location>
        <begin position="301"/>
        <end position="310"/>
    </location>
</feature>
<dbReference type="EMBL" id="DS022301">
    <property type="protein sequence ID" value="OAJ38323.1"/>
    <property type="molecule type" value="Genomic_DNA"/>
</dbReference>
<organism evidence="3 4">
    <name type="scientific">Batrachochytrium dendrobatidis (strain JEL423)</name>
    <dbReference type="NCBI Taxonomy" id="403673"/>
    <lineage>
        <taxon>Eukaryota</taxon>
        <taxon>Fungi</taxon>
        <taxon>Fungi incertae sedis</taxon>
        <taxon>Chytridiomycota</taxon>
        <taxon>Chytridiomycota incertae sedis</taxon>
        <taxon>Chytridiomycetes</taxon>
        <taxon>Rhizophydiales</taxon>
        <taxon>Rhizophydiales incertae sedis</taxon>
        <taxon>Batrachochytrium</taxon>
    </lineage>
</organism>
<sequence length="818" mass="90367">MFAIACSTGFGHAQLLKAELGKIHDHNSPNAAHTTFSPDTTPTLENHDHLETASPIQATNVYIQSSQEADLVHSTQTTTVESTLSDTDKSTKLPIYKDDSDLPLEYRLKTTDPNLLAKYIQLEKIRAVNKKRDGNKEGAFESLKAMKQLQARLKTVTDEAFAKPKSAQPLQTTLTTLSISQKLDARQYGSGSNLSLGHGSFSSQSIQALQPTITLEALQKRQTEYKHAALKSKRDNDFIRAREMLLVIKKIQDAIDLYTATSSISPGFILPCPPSNHPSPKLSGSPKLGEQHKSAMASRLSVRSATSSQVNSTSNLESESSSQVVTSSEAKDIYDHLLKTLQSQIALCTTLSTNYYKSNQKEIALEFHRKKKRMEMDSEALKHLRNLNSPSTVSDSPSTSPVSSSNVMLPFMFHYEDLEYTLAHTNQDVPLDEMEISILKATDLGNREIAAGEVDSSVGYDIGWPQEGDVTTAEGRGETPIVRKNSNPEYGFKRNIRIIRSRPFQRFLERKKVFFEVIHTKPGILSMLMTRQIVLGRAAVKLEPLLTKCEIHEIIKLGDPSNPRRETGATLEIKIRLRTPIVKPDIVTKTERWLVVELGSPISASTTEITAHTGASTSPRTAFSRGNIASPSKTNDPTKAKNPPRVSSPVSPNDGNASPSKPVQNSTLDTKALPAVVSPAPAHELAQPKPAQKEIVDLDSLELDFQNPDKIASNQVLEHEHGQILAQIAQLTVTRKPIPEEIQDKKTAYEIRMNLLVTLIQLGKLDMTSYVAQVKTSITTTRTAAMEFKRAGRMDLVKQALIRVKLMTAEMEEVEQSM</sequence>
<feature type="compositionally biased region" description="Low complexity" evidence="1">
    <location>
        <begin position="311"/>
        <end position="324"/>
    </location>
</feature>
<evidence type="ECO:0000313" key="4">
    <source>
        <dbReference type="Proteomes" id="UP000077115"/>
    </source>
</evidence>
<dbReference type="Proteomes" id="UP000077115">
    <property type="component" value="Unassembled WGS sequence"/>
</dbReference>
<feature type="region of interest" description="Disordered" evidence="1">
    <location>
        <begin position="607"/>
        <end position="666"/>
    </location>
</feature>
<dbReference type="GO" id="GO:0001227">
    <property type="term" value="F:DNA-binding transcription repressor activity, RNA polymerase II-specific"/>
    <property type="evidence" value="ECO:0007669"/>
    <property type="project" value="InterPro"/>
</dbReference>
<gene>
    <name evidence="3" type="ORF">BDEG_22270</name>
</gene>
<dbReference type="STRING" id="403673.A0A177WE54"/>
<feature type="domain" description="DM14" evidence="2">
    <location>
        <begin position="215"/>
        <end position="274"/>
    </location>
</feature>